<reference evidence="2" key="1">
    <citation type="submission" date="2022-11" db="UniProtKB">
        <authorList>
            <consortium name="WormBaseParasite"/>
        </authorList>
    </citation>
    <scope>IDENTIFICATION</scope>
</reference>
<dbReference type="Proteomes" id="UP000887565">
    <property type="component" value="Unplaced"/>
</dbReference>
<evidence type="ECO:0000313" key="2">
    <source>
        <dbReference type="WBParaSite" id="nRc.2.0.1.t31548-RA"/>
    </source>
</evidence>
<name>A0A915K124_ROMCU</name>
<evidence type="ECO:0000313" key="1">
    <source>
        <dbReference type="Proteomes" id="UP000887565"/>
    </source>
</evidence>
<accession>A0A915K124</accession>
<protein>
    <submittedName>
        <fullName evidence="2">Uncharacterized protein</fullName>
    </submittedName>
</protein>
<proteinExistence type="predicted"/>
<organism evidence="1 2">
    <name type="scientific">Romanomermis culicivorax</name>
    <name type="common">Nematode worm</name>
    <dbReference type="NCBI Taxonomy" id="13658"/>
    <lineage>
        <taxon>Eukaryota</taxon>
        <taxon>Metazoa</taxon>
        <taxon>Ecdysozoa</taxon>
        <taxon>Nematoda</taxon>
        <taxon>Enoplea</taxon>
        <taxon>Dorylaimia</taxon>
        <taxon>Mermithida</taxon>
        <taxon>Mermithoidea</taxon>
        <taxon>Mermithidae</taxon>
        <taxon>Romanomermis</taxon>
    </lineage>
</organism>
<keyword evidence="1" id="KW-1185">Reference proteome</keyword>
<dbReference type="AlphaFoldDB" id="A0A915K124"/>
<dbReference type="WBParaSite" id="nRc.2.0.1.t31548-RA">
    <property type="protein sequence ID" value="nRc.2.0.1.t31548-RA"/>
    <property type="gene ID" value="nRc.2.0.1.g31548"/>
</dbReference>
<sequence>MKICFSIDADASRLCSLV</sequence>